<feature type="repeat" description="ANK" evidence="5">
    <location>
        <begin position="396"/>
        <end position="428"/>
    </location>
</feature>
<comment type="caution">
    <text evidence="6">Lacks conserved residue(s) required for the propagation of feature annotation.</text>
</comment>
<accession>A0ABP0FMX0</accession>
<feature type="domain" description="Ig-like" evidence="9">
    <location>
        <begin position="144"/>
        <end position="239"/>
    </location>
</feature>
<organism evidence="10 11">
    <name type="scientific">Clavelina lepadiformis</name>
    <name type="common">Light-bulb sea squirt</name>
    <name type="synonym">Ascidia lepadiformis</name>
    <dbReference type="NCBI Taxonomy" id="159417"/>
    <lineage>
        <taxon>Eukaryota</taxon>
        <taxon>Metazoa</taxon>
        <taxon>Chordata</taxon>
        <taxon>Tunicata</taxon>
        <taxon>Ascidiacea</taxon>
        <taxon>Aplousobranchia</taxon>
        <taxon>Clavelinidae</taxon>
        <taxon>Clavelina</taxon>
    </lineage>
</organism>
<dbReference type="Proteomes" id="UP001642483">
    <property type="component" value="Unassembled WGS sequence"/>
</dbReference>
<dbReference type="InterPro" id="IPR013783">
    <property type="entry name" value="Ig-like_fold"/>
</dbReference>
<dbReference type="PROSITE" id="PS50297">
    <property type="entry name" value="ANK_REP_REGION"/>
    <property type="match status" value="1"/>
</dbReference>
<dbReference type="InterPro" id="IPR057909">
    <property type="entry name" value="NRG2_N"/>
</dbReference>
<dbReference type="Gene3D" id="1.25.40.20">
    <property type="entry name" value="Ankyrin repeat-containing domain"/>
    <property type="match status" value="1"/>
</dbReference>
<evidence type="ECO:0000313" key="11">
    <source>
        <dbReference type="Proteomes" id="UP001642483"/>
    </source>
</evidence>
<dbReference type="Pfam" id="PF07679">
    <property type="entry name" value="I-set"/>
    <property type="match status" value="1"/>
</dbReference>
<keyword evidence="3" id="KW-0677">Repeat</keyword>
<proteinExistence type="inferred from homology"/>
<keyword evidence="6" id="KW-1015">Disulfide bond</keyword>
<reference evidence="10 11" key="1">
    <citation type="submission" date="2024-02" db="EMBL/GenBank/DDBJ databases">
        <authorList>
            <person name="Daric V."/>
            <person name="Darras S."/>
        </authorList>
    </citation>
    <scope>NUCLEOTIDE SEQUENCE [LARGE SCALE GENOMIC DNA]</scope>
</reference>
<dbReference type="InterPro" id="IPR007110">
    <property type="entry name" value="Ig-like_dom"/>
</dbReference>
<feature type="domain" description="EGF-like" evidence="8">
    <location>
        <begin position="253"/>
        <end position="295"/>
    </location>
</feature>
<dbReference type="PANTHER" id="PTHR24136:SF15">
    <property type="entry name" value="ANK_REP_REGION DOMAIN-CONTAINING PROTEIN"/>
    <property type="match status" value="1"/>
</dbReference>
<dbReference type="Gene3D" id="2.60.40.10">
    <property type="entry name" value="Immunoglobulins"/>
    <property type="match status" value="1"/>
</dbReference>
<protein>
    <submittedName>
        <fullName evidence="10">Uncharacterized protein</fullName>
    </submittedName>
</protein>
<evidence type="ECO:0000256" key="5">
    <source>
        <dbReference type="PROSITE-ProRule" id="PRU00023"/>
    </source>
</evidence>
<name>A0ABP0FMX0_CLALP</name>
<evidence type="ECO:0000256" key="7">
    <source>
        <dbReference type="SAM" id="SignalP"/>
    </source>
</evidence>
<dbReference type="Pfam" id="PF25518">
    <property type="entry name" value="NRG2_N"/>
    <property type="match status" value="1"/>
</dbReference>
<dbReference type="Gene3D" id="2.10.25.10">
    <property type="entry name" value="Laminin"/>
    <property type="match status" value="1"/>
</dbReference>
<dbReference type="EMBL" id="CAWYQH010000079">
    <property type="protein sequence ID" value="CAK8680990.1"/>
    <property type="molecule type" value="Genomic_DNA"/>
</dbReference>
<keyword evidence="11" id="KW-1185">Reference proteome</keyword>
<dbReference type="InterPro" id="IPR002110">
    <property type="entry name" value="Ankyrin_rpt"/>
</dbReference>
<evidence type="ECO:0000259" key="9">
    <source>
        <dbReference type="PROSITE" id="PS50835"/>
    </source>
</evidence>
<dbReference type="InterPro" id="IPR013098">
    <property type="entry name" value="Ig_I-set"/>
</dbReference>
<dbReference type="Pfam" id="PF07525">
    <property type="entry name" value="SOCS_box"/>
    <property type="match status" value="1"/>
</dbReference>
<dbReference type="InterPro" id="IPR036770">
    <property type="entry name" value="Ankyrin_rpt-contain_sf"/>
</dbReference>
<dbReference type="SMART" id="SM00969">
    <property type="entry name" value="SOCS_box"/>
    <property type="match status" value="1"/>
</dbReference>
<dbReference type="PROSITE" id="PS50088">
    <property type="entry name" value="ANK_REPEAT"/>
    <property type="match status" value="2"/>
</dbReference>
<dbReference type="InterPro" id="IPR003599">
    <property type="entry name" value="Ig_sub"/>
</dbReference>
<evidence type="ECO:0000256" key="4">
    <source>
        <dbReference type="ARBA" id="ARBA00023043"/>
    </source>
</evidence>
<evidence type="ECO:0000256" key="2">
    <source>
        <dbReference type="ARBA" id="ARBA00005949"/>
    </source>
</evidence>
<gene>
    <name evidence="10" type="ORF">CVLEPA_LOCUS11214</name>
</gene>
<keyword evidence="4 5" id="KW-0040">ANK repeat</keyword>
<keyword evidence="7" id="KW-0732">Signal</keyword>
<dbReference type="SUPFAM" id="SSF57196">
    <property type="entry name" value="EGF/Laminin"/>
    <property type="match status" value="1"/>
</dbReference>
<evidence type="ECO:0000256" key="6">
    <source>
        <dbReference type="PROSITE-ProRule" id="PRU00076"/>
    </source>
</evidence>
<dbReference type="SMART" id="SM00248">
    <property type="entry name" value="ANK"/>
    <property type="match status" value="6"/>
</dbReference>
<evidence type="ECO:0000256" key="3">
    <source>
        <dbReference type="ARBA" id="ARBA00022737"/>
    </source>
</evidence>
<evidence type="ECO:0000259" key="8">
    <source>
        <dbReference type="PROSITE" id="PS50026"/>
    </source>
</evidence>
<keyword evidence="6" id="KW-0245">EGF-like domain</keyword>
<comment type="similarity">
    <text evidence="2">Belongs to the ankyrin SOCS box (ASB) family.</text>
</comment>
<comment type="pathway">
    <text evidence="1">Protein modification; protein ubiquitination.</text>
</comment>
<dbReference type="PROSITE" id="PS01186">
    <property type="entry name" value="EGF_2"/>
    <property type="match status" value="1"/>
</dbReference>
<sequence>MHAVIFGSVIFISHITSLANGQLCLPHNEMSVEKAAASSEILVEAMTLAKVDRVGKGSNQVYNVTAKVVTVFPYSRGKIKKNVNITFGPAGKMKPCEDVKLGKKYILFLQTSVDGYFYWNQFNPIKSTGKITKKIRCKTCLLPPKFKKESAMFKKQVGQKLRIKCKASGKKPKPSISWYYNDVLLNSTNKPQEFSIKTKKSGGSGSLTVRNIKPKHNGSHFICRAMNEVIQLDANYSVTLVVVAKQEHQKTCSKKECDPSIHPSTFCGNHGYCCLESDSNPLCKCLDGYTGPRCSQKPKPTVKFGGGLDLSPNELERQQQLIAILGMALALVVIILTNKALRVVTVYLKCVEEPFSPGGMAMIGFSSLHDAALNNRKLLLCRLISEGHDVNAVDCRGETPLHFACLKGYASSAAALIKAGSRVNQETISFETPLYFACDFGHLNCCEILLKNGATDYGLRSCLSVAVKSQNLDCAEALLNYGVTNVNHDGVSEQPLYHAWEKDDLQAAKLLLLAGARMTYTQKNFTSTYLHMCGKLNRSKFLRLLLKFGANPLLEDSENQTARDMTSVGTESHNLLLFVEKNPRTLLELCRHQIFCRILASRKRLSAAVNELNLPRYIHSYLIFEID</sequence>
<dbReference type="InterPro" id="IPR051573">
    <property type="entry name" value="Ankyrin-SOCS_box_domain"/>
</dbReference>
<dbReference type="SMART" id="SM00409">
    <property type="entry name" value="IG"/>
    <property type="match status" value="1"/>
</dbReference>
<evidence type="ECO:0000256" key="1">
    <source>
        <dbReference type="ARBA" id="ARBA00004906"/>
    </source>
</evidence>
<feature type="signal peptide" evidence="7">
    <location>
        <begin position="1"/>
        <end position="21"/>
    </location>
</feature>
<evidence type="ECO:0000313" key="10">
    <source>
        <dbReference type="EMBL" id="CAK8680990.1"/>
    </source>
</evidence>
<dbReference type="InterPro" id="IPR036179">
    <property type="entry name" value="Ig-like_dom_sf"/>
</dbReference>
<feature type="repeat" description="ANK" evidence="5">
    <location>
        <begin position="363"/>
        <end position="395"/>
    </location>
</feature>
<dbReference type="PROSITE" id="PS00022">
    <property type="entry name" value="EGF_1"/>
    <property type="match status" value="1"/>
</dbReference>
<feature type="disulfide bond" evidence="6">
    <location>
        <begin position="285"/>
        <end position="294"/>
    </location>
</feature>
<dbReference type="InterPro" id="IPR001496">
    <property type="entry name" value="SOCS_box"/>
</dbReference>
<feature type="chain" id="PRO_5047120946" evidence="7">
    <location>
        <begin position="22"/>
        <end position="627"/>
    </location>
</feature>
<dbReference type="PROSITE" id="PS50835">
    <property type="entry name" value="IG_LIKE"/>
    <property type="match status" value="1"/>
</dbReference>
<dbReference type="SUPFAM" id="SSF48726">
    <property type="entry name" value="Immunoglobulin"/>
    <property type="match status" value="1"/>
</dbReference>
<dbReference type="PROSITE" id="PS50026">
    <property type="entry name" value="EGF_3"/>
    <property type="match status" value="1"/>
</dbReference>
<dbReference type="InterPro" id="IPR000742">
    <property type="entry name" value="EGF"/>
</dbReference>
<dbReference type="PANTHER" id="PTHR24136">
    <property type="entry name" value="SOWAH (DROSOPHILA) HOMOLOG"/>
    <property type="match status" value="1"/>
</dbReference>
<dbReference type="SUPFAM" id="SSF48403">
    <property type="entry name" value="Ankyrin repeat"/>
    <property type="match status" value="1"/>
</dbReference>
<comment type="caution">
    <text evidence="10">The sequence shown here is derived from an EMBL/GenBank/DDBJ whole genome shotgun (WGS) entry which is preliminary data.</text>
</comment>
<dbReference type="Pfam" id="PF12796">
    <property type="entry name" value="Ank_2"/>
    <property type="match status" value="1"/>
</dbReference>